<organism evidence="3 4">
    <name type="scientific">Neiella litorisoli</name>
    <dbReference type="NCBI Taxonomy" id="2771431"/>
    <lineage>
        <taxon>Bacteria</taxon>
        <taxon>Pseudomonadati</taxon>
        <taxon>Pseudomonadota</taxon>
        <taxon>Gammaproteobacteria</taxon>
        <taxon>Alteromonadales</taxon>
        <taxon>Echinimonadaceae</taxon>
        <taxon>Neiella</taxon>
    </lineage>
</organism>
<dbReference type="PANTHER" id="PTHR35369:SF3">
    <property type="entry name" value="TRANSLESION DNA SYNTHESIS-ASSOCIATED PROTEIN IMUA"/>
    <property type="match status" value="1"/>
</dbReference>
<keyword evidence="4" id="KW-1185">Reference proteome</keyword>
<dbReference type="SUPFAM" id="SSF52540">
    <property type="entry name" value="P-loop containing nucleoside triphosphate hydrolases"/>
    <property type="match status" value="1"/>
</dbReference>
<dbReference type="GO" id="GO:0009432">
    <property type="term" value="P:SOS response"/>
    <property type="evidence" value="ECO:0007669"/>
    <property type="project" value="InterPro"/>
</dbReference>
<dbReference type="GO" id="GO:0051782">
    <property type="term" value="P:negative regulation of cell division"/>
    <property type="evidence" value="ECO:0007669"/>
    <property type="project" value="InterPro"/>
</dbReference>
<dbReference type="InterPro" id="IPR027417">
    <property type="entry name" value="P-loop_NTPase"/>
</dbReference>
<evidence type="ECO:0000256" key="1">
    <source>
        <dbReference type="ARBA" id="ARBA00022763"/>
    </source>
</evidence>
<dbReference type="Gene3D" id="3.40.50.300">
    <property type="entry name" value="P-loop containing nucleotide triphosphate hydrolases"/>
    <property type="match status" value="1"/>
</dbReference>
<dbReference type="AlphaFoldDB" id="A0A8J6QSZ5"/>
<evidence type="ECO:0000313" key="3">
    <source>
        <dbReference type="EMBL" id="MBD1391341.1"/>
    </source>
</evidence>
<gene>
    <name evidence="3" type="primary">imuA</name>
    <name evidence="3" type="ORF">IC617_18090</name>
</gene>
<dbReference type="Pfam" id="PF03846">
    <property type="entry name" value="SulA"/>
    <property type="match status" value="1"/>
</dbReference>
<dbReference type="NCBIfam" id="NF033429">
    <property type="entry name" value="ImuA_translesion"/>
    <property type="match status" value="1"/>
</dbReference>
<name>A0A8J6QSZ5_9GAMM</name>
<reference evidence="3" key="1">
    <citation type="submission" date="2020-09" db="EMBL/GenBank/DDBJ databases">
        <title>A novel bacterium of genus Neiella, isolated from South China Sea.</title>
        <authorList>
            <person name="Huang H."/>
            <person name="Mo K."/>
            <person name="Hu Y."/>
        </authorList>
    </citation>
    <scope>NUCLEOTIDE SEQUENCE</scope>
    <source>
        <strain evidence="3">HB171785</strain>
    </source>
</reference>
<comment type="caution">
    <text evidence="3">The sequence shown here is derived from an EMBL/GenBank/DDBJ whole genome shotgun (WGS) entry which is preliminary data.</text>
</comment>
<feature type="region of interest" description="Disordered" evidence="2">
    <location>
        <begin position="220"/>
        <end position="242"/>
    </location>
</feature>
<dbReference type="InterPro" id="IPR050356">
    <property type="entry name" value="SulA_CellDiv_inhibitor"/>
</dbReference>
<evidence type="ECO:0000256" key="2">
    <source>
        <dbReference type="SAM" id="MobiDB-lite"/>
    </source>
</evidence>
<dbReference type="InterPro" id="IPR004596">
    <property type="entry name" value="Cell_div_suppressor_SulA"/>
</dbReference>
<dbReference type="InterPro" id="IPR047610">
    <property type="entry name" value="ImuA_translesion"/>
</dbReference>
<dbReference type="EMBL" id="JACXAF010000035">
    <property type="protein sequence ID" value="MBD1391341.1"/>
    <property type="molecule type" value="Genomic_DNA"/>
</dbReference>
<dbReference type="InterPro" id="IPR017166">
    <property type="entry name" value="UCP037290"/>
</dbReference>
<dbReference type="RefSeq" id="WP_191146399.1">
    <property type="nucleotide sequence ID" value="NZ_JACXAF010000035.1"/>
</dbReference>
<protein>
    <submittedName>
        <fullName evidence="3">Translesion DNA synthesis-associated protein ImuA</fullName>
    </submittedName>
</protein>
<dbReference type="GO" id="GO:0006281">
    <property type="term" value="P:DNA repair"/>
    <property type="evidence" value="ECO:0007669"/>
    <property type="project" value="TreeGrafter"/>
</dbReference>
<proteinExistence type="predicted"/>
<dbReference type="Proteomes" id="UP000638014">
    <property type="component" value="Unassembled WGS sequence"/>
</dbReference>
<keyword evidence="1" id="KW-0227">DNA damage</keyword>
<dbReference type="PANTHER" id="PTHR35369">
    <property type="entry name" value="BLR3025 PROTEIN-RELATED"/>
    <property type="match status" value="1"/>
</dbReference>
<evidence type="ECO:0000313" key="4">
    <source>
        <dbReference type="Proteomes" id="UP000638014"/>
    </source>
</evidence>
<sequence>MSLQSLLNAGRLWRATNHQRVQQVLSSGIATLDQLLLGGWPKGQATELLYDGQGLGELRLLLPTLAQLSQQQAASSQWQLWLAPPFVPYPPALHDAGLNVSQQLLVQSNDVKQQLWAAEQALQSGSCSAVMAWLDGSQPLASKDIRRLQVAAEQGQSQLWLMRPSNVATQSSPAACRLKLSAIDEQQIQVHCIKRRGGWAPEPMPIQVTAVYPSTDEITNSNQPTGQIIQGPWSGKPLAQQA</sequence>
<accession>A0A8J6QSZ5</accession>
<dbReference type="PIRSF" id="PIRSF037290">
    <property type="entry name" value="UCP037290"/>
    <property type="match status" value="1"/>
</dbReference>